<dbReference type="NCBIfam" id="TIGR02396">
    <property type="entry name" value="diverge_rpsU"/>
    <property type="match status" value="1"/>
</dbReference>
<dbReference type="GO" id="GO:0008289">
    <property type="term" value="F:lipid binding"/>
    <property type="evidence" value="ECO:0007669"/>
    <property type="project" value="UniProtKB-UniRule"/>
</dbReference>
<accession>A0AA85J3F3</accession>
<evidence type="ECO:0000313" key="11">
    <source>
        <dbReference type="WBParaSite" id="TREG1_12310.1"/>
    </source>
</evidence>
<sequence length="323" mass="36365">MIRQLIHLGGRQLKSGVPICSVNSYGKINSAVIFSSIDSHRVQFQGFRHFFSTESSGQRDFGGTEVSSVALDSNLKARVLESTLAYVSKYGWSREAVEACCQVEGLPPGLHSYVAPKGGIDIVLHFYATRNQHLAEAMQQWRTRDVTNNSEINQSKSPLSSSPSTAAEVDEFLYRALEYRLKAIVPYLDVWPQALGLLSLPTNIPSSIGMLAQLVDEIWAQAGDRSTDMSWYAKRLGLAYVYNLTELYMLQDKSPELVESWVFLRRRIEDLRSVKQMNLKAAASMLSNGVLAFGNVLSCQNELLNLFLKLNSLFYNWWIMVYL</sequence>
<comment type="pathway">
    <text evidence="2 8">Cofactor biosynthesis; ubiquinone biosynthesis.</text>
</comment>
<evidence type="ECO:0000256" key="1">
    <source>
        <dbReference type="ARBA" id="ARBA00004173"/>
    </source>
</evidence>
<dbReference type="GO" id="GO:0006744">
    <property type="term" value="P:ubiquinone biosynthetic process"/>
    <property type="evidence" value="ECO:0007669"/>
    <property type="project" value="UniProtKB-UniRule"/>
</dbReference>
<feature type="domain" description="COQ9 C-terminal" evidence="9">
    <location>
        <begin position="205"/>
        <end position="274"/>
    </location>
</feature>
<evidence type="ECO:0000256" key="8">
    <source>
        <dbReference type="RuleBase" id="RU366063"/>
    </source>
</evidence>
<organism evidence="10 11">
    <name type="scientific">Trichobilharzia regenti</name>
    <name type="common">Nasal bird schistosome</name>
    <dbReference type="NCBI Taxonomy" id="157069"/>
    <lineage>
        <taxon>Eukaryota</taxon>
        <taxon>Metazoa</taxon>
        <taxon>Spiralia</taxon>
        <taxon>Lophotrochozoa</taxon>
        <taxon>Platyhelminthes</taxon>
        <taxon>Trematoda</taxon>
        <taxon>Digenea</taxon>
        <taxon>Strigeidida</taxon>
        <taxon>Schistosomatoidea</taxon>
        <taxon>Schistosomatidae</taxon>
        <taxon>Trichobilharzia</taxon>
    </lineage>
</organism>
<dbReference type="AlphaFoldDB" id="A0AA85J3F3"/>
<dbReference type="Pfam" id="PF08511">
    <property type="entry name" value="COQ9"/>
    <property type="match status" value="1"/>
</dbReference>
<evidence type="ECO:0000256" key="7">
    <source>
        <dbReference type="ARBA" id="ARBA00023128"/>
    </source>
</evidence>
<dbReference type="WBParaSite" id="TREG1_12310.1">
    <property type="protein sequence ID" value="TREG1_12310.1"/>
    <property type="gene ID" value="TREG1_12310"/>
</dbReference>
<evidence type="ECO:0000256" key="2">
    <source>
        <dbReference type="ARBA" id="ARBA00004749"/>
    </source>
</evidence>
<evidence type="ECO:0000256" key="5">
    <source>
        <dbReference type="ARBA" id="ARBA00022946"/>
    </source>
</evidence>
<dbReference type="InterPro" id="IPR012762">
    <property type="entry name" value="Ubiq_biosynth_COQ9"/>
</dbReference>
<keyword evidence="4 8" id="KW-0831">Ubiquinone biosynthesis</keyword>
<evidence type="ECO:0000256" key="4">
    <source>
        <dbReference type="ARBA" id="ARBA00022688"/>
    </source>
</evidence>
<keyword evidence="7 8" id="KW-0496">Mitochondrion</keyword>
<evidence type="ECO:0000256" key="3">
    <source>
        <dbReference type="ARBA" id="ARBA00010766"/>
    </source>
</evidence>
<protein>
    <recommendedName>
        <fullName evidence="8">Ubiquinone biosynthesis protein</fullName>
    </recommendedName>
</protein>
<dbReference type="GO" id="GO:0005743">
    <property type="term" value="C:mitochondrial inner membrane"/>
    <property type="evidence" value="ECO:0007669"/>
    <property type="project" value="TreeGrafter"/>
</dbReference>
<dbReference type="PANTHER" id="PTHR21427">
    <property type="entry name" value="UBIQUINONE BIOSYNTHESIS PROTEIN COQ9, MITOCHONDRIAL"/>
    <property type="match status" value="1"/>
</dbReference>
<reference evidence="10" key="1">
    <citation type="submission" date="2022-06" db="EMBL/GenBank/DDBJ databases">
        <authorList>
            <person name="Berger JAMES D."/>
            <person name="Berger JAMES D."/>
        </authorList>
    </citation>
    <scope>NUCLEOTIDE SEQUENCE [LARGE SCALE GENOMIC DNA]</scope>
</reference>
<keyword evidence="5" id="KW-0809">Transit peptide</keyword>
<keyword evidence="6 8" id="KW-0446">Lipid-binding</keyword>
<evidence type="ECO:0000256" key="6">
    <source>
        <dbReference type="ARBA" id="ARBA00023121"/>
    </source>
</evidence>
<keyword evidence="10" id="KW-1185">Reference proteome</keyword>
<comment type="similarity">
    <text evidence="3 8">Belongs to the COQ9 family.</text>
</comment>
<dbReference type="Proteomes" id="UP000050795">
    <property type="component" value="Unassembled WGS sequence"/>
</dbReference>
<dbReference type="InterPro" id="IPR013718">
    <property type="entry name" value="COQ9_C"/>
</dbReference>
<name>A0AA85J3F3_TRIRE</name>
<evidence type="ECO:0000259" key="9">
    <source>
        <dbReference type="Pfam" id="PF08511"/>
    </source>
</evidence>
<reference evidence="11" key="2">
    <citation type="submission" date="2023-11" db="UniProtKB">
        <authorList>
            <consortium name="WormBaseParasite"/>
        </authorList>
    </citation>
    <scope>IDENTIFICATION</scope>
</reference>
<comment type="subcellular location">
    <subcellularLocation>
        <location evidence="1 8">Mitochondrion</location>
    </subcellularLocation>
</comment>
<proteinExistence type="inferred from homology"/>
<evidence type="ECO:0000313" key="10">
    <source>
        <dbReference type="Proteomes" id="UP000050795"/>
    </source>
</evidence>
<dbReference type="PANTHER" id="PTHR21427:SF19">
    <property type="entry name" value="UBIQUINONE BIOSYNTHESIS PROTEIN COQ9, MITOCHONDRIAL"/>
    <property type="match status" value="1"/>
</dbReference>
<dbReference type="Gene3D" id="1.10.357.10">
    <property type="entry name" value="Tetracycline Repressor, domain 2"/>
    <property type="match status" value="1"/>
</dbReference>
<comment type="function">
    <text evidence="8">Membrane-associated protein that warps the membrane surface to access and bind aromatic isoprenes with high specificity, including ubiquinone (CoQ) isoprene intermediates and presents them directly to Coq7, therefore facilitating the Coq7-mediated hydroxylase step. Participates in the biosynthesis of coenzyme Q, also named ubiquinone, an essential lipid-soluble electron transporter for aerobic cellular respiration.</text>
</comment>
<dbReference type="FunFam" id="1.10.357.10:FF:000004">
    <property type="entry name" value="Ubiquinone biosynthesis protein COQ9, mitochondrial"/>
    <property type="match status" value="1"/>
</dbReference>